<feature type="transmembrane region" description="Helical" evidence="1">
    <location>
        <begin position="129"/>
        <end position="154"/>
    </location>
</feature>
<dbReference type="AlphaFoldDB" id="A0A0N0BCG7"/>
<evidence type="ECO:0000256" key="1">
    <source>
        <dbReference type="SAM" id="Phobius"/>
    </source>
</evidence>
<gene>
    <name evidence="2" type="ORF">WN51_04100</name>
</gene>
<keyword evidence="1" id="KW-1133">Transmembrane helix</keyword>
<evidence type="ECO:0000313" key="2">
    <source>
        <dbReference type="EMBL" id="KOX68614.1"/>
    </source>
</evidence>
<name>A0A0N0BCG7_9HYME</name>
<keyword evidence="1" id="KW-0812">Transmembrane</keyword>
<protein>
    <submittedName>
        <fullName evidence="2">Uncharacterized protein</fullName>
    </submittedName>
</protein>
<keyword evidence="1" id="KW-0472">Membrane</keyword>
<organism evidence="2 3">
    <name type="scientific">Melipona quadrifasciata</name>
    <dbReference type="NCBI Taxonomy" id="166423"/>
    <lineage>
        <taxon>Eukaryota</taxon>
        <taxon>Metazoa</taxon>
        <taxon>Ecdysozoa</taxon>
        <taxon>Arthropoda</taxon>
        <taxon>Hexapoda</taxon>
        <taxon>Insecta</taxon>
        <taxon>Pterygota</taxon>
        <taxon>Neoptera</taxon>
        <taxon>Endopterygota</taxon>
        <taxon>Hymenoptera</taxon>
        <taxon>Apocrita</taxon>
        <taxon>Aculeata</taxon>
        <taxon>Apoidea</taxon>
        <taxon>Anthophila</taxon>
        <taxon>Apidae</taxon>
        <taxon>Melipona</taxon>
    </lineage>
</organism>
<proteinExistence type="predicted"/>
<sequence>MLVDDCGSAMGWTSASVRGGWSTPGGCRNSAMNFGGSVPSLHPAGSIRSLRSQHSMQGVPETPRRCMHCHPVHVPSTPSNYVHHPMQYYTPSHCPEPRNGVYTPHRGSSYHGGIDSVGMRTHFYPEGGWGWLVCAAGFLALLLTTGMQLAFGLLHVHAMRRFGEEHLMDLDLFFQVRQYTGIKLSILSLRDDLVFLSRWD</sequence>
<reference evidence="2 3" key="1">
    <citation type="submission" date="2015-07" db="EMBL/GenBank/DDBJ databases">
        <title>The genome of Melipona quadrifasciata.</title>
        <authorList>
            <person name="Pan H."/>
            <person name="Kapheim K."/>
        </authorList>
    </citation>
    <scope>NUCLEOTIDE SEQUENCE [LARGE SCALE GENOMIC DNA]</scope>
    <source>
        <strain evidence="2">0111107301</strain>
        <tissue evidence="2">Whole body</tissue>
    </source>
</reference>
<dbReference type="EMBL" id="KQ435922">
    <property type="protein sequence ID" value="KOX68614.1"/>
    <property type="molecule type" value="Genomic_DNA"/>
</dbReference>
<keyword evidence="3" id="KW-1185">Reference proteome</keyword>
<accession>A0A0N0BCG7</accession>
<evidence type="ECO:0000313" key="3">
    <source>
        <dbReference type="Proteomes" id="UP000053105"/>
    </source>
</evidence>
<dbReference type="OrthoDB" id="6499973at2759"/>
<dbReference type="Proteomes" id="UP000053105">
    <property type="component" value="Unassembled WGS sequence"/>
</dbReference>